<gene>
    <name evidence="1" type="ORF">MM171B00879_0009</name>
</gene>
<evidence type="ECO:0000313" key="1">
    <source>
        <dbReference type="EMBL" id="QJB03131.1"/>
    </source>
</evidence>
<proteinExistence type="predicted"/>
<sequence>MAGREELRVIVYDDELVDAIGKITDARRLSPALSKAKGEAVILKEVAESRTIKDFIANIPRISRAQRLLLTQIPGAREALAGTYRGKMLAGVDPVLAIAVISIYVVQQIKQMWETIKQERISYENMLQEGLDVTYSELKRFTELQTGYATWWDQFLAAVETEGFIAAIKDIILDVLPALIQREYGGRGAGLGPEPEKWGLSYLREWLFGGSGGPTTSGDIIPGQSVPVE</sequence>
<reference evidence="1" key="1">
    <citation type="submission" date="2020-03" db="EMBL/GenBank/DDBJ databases">
        <title>The deep terrestrial virosphere.</title>
        <authorList>
            <person name="Holmfeldt K."/>
            <person name="Nilsson E."/>
            <person name="Simone D."/>
            <person name="Lopez-Fernandez M."/>
            <person name="Wu X."/>
            <person name="de Brujin I."/>
            <person name="Lundin D."/>
            <person name="Andersson A."/>
            <person name="Bertilsson S."/>
            <person name="Dopson M."/>
        </authorList>
    </citation>
    <scope>NUCLEOTIDE SEQUENCE</scope>
    <source>
        <strain evidence="1">MM171B00879</strain>
    </source>
</reference>
<name>A0A6M3M5I1_9ZZZZ</name>
<dbReference type="AlphaFoldDB" id="A0A6M3M5I1"/>
<organism evidence="1">
    <name type="scientific">viral metagenome</name>
    <dbReference type="NCBI Taxonomy" id="1070528"/>
    <lineage>
        <taxon>unclassified sequences</taxon>
        <taxon>metagenomes</taxon>
        <taxon>organismal metagenomes</taxon>
    </lineage>
</organism>
<protein>
    <submittedName>
        <fullName evidence="1">Uncharacterized protein</fullName>
    </submittedName>
</protein>
<accession>A0A6M3M5I1</accession>
<dbReference type="EMBL" id="MT143826">
    <property type="protein sequence ID" value="QJB03131.1"/>
    <property type="molecule type" value="Genomic_DNA"/>
</dbReference>